<sequence length="68" mass="8038">MFYFGYNNFLSELVSGDCLLDSFTKIYCYISNTYSYFNKFVGRIKTAHSLYHFRTANTINMAKLSDYK</sequence>
<reference evidence="1 2" key="1">
    <citation type="submission" date="2020-08" db="EMBL/GenBank/DDBJ databases">
        <title>Genomic Encyclopedia of Type Strains, Phase IV (KMG-V): Genome sequencing to study the core and pangenomes of soil and plant-associated prokaryotes.</title>
        <authorList>
            <person name="Whitman W."/>
        </authorList>
    </citation>
    <scope>NUCLEOTIDE SEQUENCE [LARGE SCALE GENOMIC DNA]</scope>
    <source>
        <strain evidence="1 2">MP601</strain>
    </source>
</reference>
<proteinExistence type="predicted"/>
<evidence type="ECO:0000313" key="2">
    <source>
        <dbReference type="Proteomes" id="UP000548326"/>
    </source>
</evidence>
<name>A0A841JIC9_9SPHI</name>
<accession>A0A841JIC9</accession>
<comment type="caution">
    <text evidence="1">The sequence shown here is derived from an EMBL/GenBank/DDBJ whole genome shotgun (WGS) entry which is preliminary data.</text>
</comment>
<dbReference type="AlphaFoldDB" id="A0A841JIC9"/>
<protein>
    <submittedName>
        <fullName evidence="1">Uncharacterized protein</fullName>
    </submittedName>
</protein>
<dbReference type="EMBL" id="JACHCA010000018">
    <property type="protein sequence ID" value="MBB6130919.1"/>
    <property type="molecule type" value="Genomic_DNA"/>
</dbReference>
<evidence type="ECO:0000313" key="1">
    <source>
        <dbReference type="EMBL" id="MBB6130919.1"/>
    </source>
</evidence>
<organism evidence="1 2">
    <name type="scientific">Mucilaginibacter lappiensis</name>
    <dbReference type="NCBI Taxonomy" id="354630"/>
    <lineage>
        <taxon>Bacteria</taxon>
        <taxon>Pseudomonadati</taxon>
        <taxon>Bacteroidota</taxon>
        <taxon>Sphingobacteriia</taxon>
        <taxon>Sphingobacteriales</taxon>
        <taxon>Sphingobacteriaceae</taxon>
        <taxon>Mucilaginibacter</taxon>
    </lineage>
</organism>
<gene>
    <name evidence="1" type="ORF">HDF22_005065</name>
</gene>
<dbReference type="Proteomes" id="UP000548326">
    <property type="component" value="Unassembled WGS sequence"/>
</dbReference>